<sequence>MALYFIEYDKNFKNFNEENIKIIDILNENTELGEWKSLDFASFGASGLELFVYGDKMSFLITILVYFAREKYT</sequence>
<feature type="transmembrane region" description="Helical" evidence="1">
    <location>
        <begin position="50"/>
        <end position="68"/>
    </location>
</feature>
<dbReference type="AlphaFoldDB" id="A0A443IIW9"/>
<keyword evidence="1" id="KW-0472">Membrane</keyword>
<gene>
    <name evidence="2" type="ORF">D4N35_017665</name>
</gene>
<keyword evidence="3" id="KW-1185">Reference proteome</keyword>
<comment type="caution">
    <text evidence="2">The sequence shown here is derived from an EMBL/GenBank/DDBJ whole genome shotgun (WGS) entry which is preliminary data.</text>
</comment>
<dbReference type="RefSeq" id="WP_164876424.1">
    <property type="nucleotide sequence ID" value="NZ_QYTU02000083.1"/>
</dbReference>
<dbReference type="EMBL" id="QYTU02000083">
    <property type="protein sequence ID" value="RWR04019.1"/>
    <property type="molecule type" value="Genomic_DNA"/>
</dbReference>
<dbReference type="Proteomes" id="UP000273811">
    <property type="component" value="Unassembled WGS sequence"/>
</dbReference>
<evidence type="ECO:0000313" key="3">
    <source>
        <dbReference type="Proteomes" id="UP000273811"/>
    </source>
</evidence>
<evidence type="ECO:0000313" key="2">
    <source>
        <dbReference type="EMBL" id="RWR04019.1"/>
    </source>
</evidence>
<organism evidence="2 3">
    <name type="scientific">Siminovitchia fortis</name>
    <dbReference type="NCBI Taxonomy" id="254758"/>
    <lineage>
        <taxon>Bacteria</taxon>
        <taxon>Bacillati</taxon>
        <taxon>Bacillota</taxon>
        <taxon>Bacilli</taxon>
        <taxon>Bacillales</taxon>
        <taxon>Bacillaceae</taxon>
        <taxon>Siminovitchia</taxon>
    </lineage>
</organism>
<name>A0A443IIW9_9BACI</name>
<accession>A0A443IIW9</accession>
<evidence type="ECO:0000256" key="1">
    <source>
        <dbReference type="SAM" id="Phobius"/>
    </source>
</evidence>
<proteinExistence type="predicted"/>
<reference evidence="2" key="1">
    <citation type="submission" date="2018-12" db="EMBL/GenBank/DDBJ databases">
        <authorList>
            <person name="Sun L."/>
            <person name="Chen Z."/>
        </authorList>
    </citation>
    <scope>NUCLEOTIDE SEQUENCE [LARGE SCALE GENOMIC DNA]</scope>
    <source>
        <strain evidence="2">DSM 16012</strain>
    </source>
</reference>
<keyword evidence="1" id="KW-1133">Transmembrane helix</keyword>
<keyword evidence="1" id="KW-0812">Transmembrane</keyword>
<feature type="non-terminal residue" evidence="2">
    <location>
        <position position="73"/>
    </location>
</feature>
<protein>
    <submittedName>
        <fullName evidence="2">Uncharacterized protein</fullName>
    </submittedName>
</protein>